<dbReference type="Proteomes" id="UP001596107">
    <property type="component" value="Unassembled WGS sequence"/>
</dbReference>
<keyword evidence="4 7" id="KW-1133">Transmembrane helix</keyword>
<feature type="transmembrane region" description="Helical" evidence="7">
    <location>
        <begin position="324"/>
        <end position="353"/>
    </location>
</feature>
<dbReference type="Pfam" id="PF02687">
    <property type="entry name" value="FtsX"/>
    <property type="match status" value="1"/>
</dbReference>
<keyword evidence="5 7" id="KW-0472">Membrane</keyword>
<evidence type="ECO:0000256" key="1">
    <source>
        <dbReference type="ARBA" id="ARBA00004651"/>
    </source>
</evidence>
<keyword evidence="2" id="KW-1003">Cell membrane</keyword>
<dbReference type="EMBL" id="JBHSNB010000002">
    <property type="protein sequence ID" value="MFC5585696.1"/>
    <property type="molecule type" value="Genomic_DNA"/>
</dbReference>
<dbReference type="RefSeq" id="WP_223021023.1">
    <property type="nucleotide sequence ID" value="NZ_CP078143.1"/>
</dbReference>
<evidence type="ECO:0000259" key="9">
    <source>
        <dbReference type="Pfam" id="PF12704"/>
    </source>
</evidence>
<evidence type="ECO:0000313" key="10">
    <source>
        <dbReference type="EMBL" id="MFC5585696.1"/>
    </source>
</evidence>
<gene>
    <name evidence="10" type="ORF">ACFPOD_11280</name>
</gene>
<feature type="domain" description="ABC3 transporter permease C-terminal" evidence="8">
    <location>
        <begin position="282"/>
        <end position="395"/>
    </location>
</feature>
<organism evidence="10 11">
    <name type="scientific">Nitratireductor kimnyeongensis</name>
    <dbReference type="NCBI Taxonomy" id="430679"/>
    <lineage>
        <taxon>Bacteria</taxon>
        <taxon>Pseudomonadati</taxon>
        <taxon>Pseudomonadota</taxon>
        <taxon>Alphaproteobacteria</taxon>
        <taxon>Hyphomicrobiales</taxon>
        <taxon>Phyllobacteriaceae</taxon>
        <taxon>Nitratireductor</taxon>
    </lineage>
</organism>
<evidence type="ECO:0000313" key="11">
    <source>
        <dbReference type="Proteomes" id="UP001596107"/>
    </source>
</evidence>
<accession>A0ABW0TAL3</accession>
<protein>
    <submittedName>
        <fullName evidence="10">ABC transporter permease</fullName>
    </submittedName>
</protein>
<keyword evidence="3 7" id="KW-0812">Transmembrane</keyword>
<evidence type="ECO:0000256" key="4">
    <source>
        <dbReference type="ARBA" id="ARBA00022989"/>
    </source>
</evidence>
<dbReference type="Pfam" id="PF12704">
    <property type="entry name" value="MacB_PCD"/>
    <property type="match status" value="1"/>
</dbReference>
<evidence type="ECO:0000256" key="2">
    <source>
        <dbReference type="ARBA" id="ARBA00022475"/>
    </source>
</evidence>
<feature type="transmembrane region" description="Helical" evidence="7">
    <location>
        <begin position="278"/>
        <end position="303"/>
    </location>
</feature>
<comment type="subcellular location">
    <subcellularLocation>
        <location evidence="1">Cell membrane</location>
        <topology evidence="1">Multi-pass membrane protein</topology>
    </subcellularLocation>
</comment>
<evidence type="ECO:0000256" key="6">
    <source>
        <dbReference type="ARBA" id="ARBA00038076"/>
    </source>
</evidence>
<feature type="transmembrane region" description="Helical" evidence="7">
    <location>
        <begin position="21"/>
        <end position="42"/>
    </location>
</feature>
<dbReference type="PANTHER" id="PTHR30572">
    <property type="entry name" value="MEMBRANE COMPONENT OF TRANSPORTER-RELATED"/>
    <property type="match status" value="1"/>
</dbReference>
<dbReference type="InterPro" id="IPR025857">
    <property type="entry name" value="MacB_PCD"/>
</dbReference>
<dbReference type="InterPro" id="IPR050250">
    <property type="entry name" value="Macrolide_Exporter_MacB"/>
</dbReference>
<dbReference type="InterPro" id="IPR003838">
    <property type="entry name" value="ABC3_permease_C"/>
</dbReference>
<reference evidence="11" key="1">
    <citation type="journal article" date="2019" name="Int. J. Syst. Evol. Microbiol.">
        <title>The Global Catalogue of Microorganisms (GCM) 10K type strain sequencing project: providing services to taxonomists for standard genome sequencing and annotation.</title>
        <authorList>
            <consortium name="The Broad Institute Genomics Platform"/>
            <consortium name="The Broad Institute Genome Sequencing Center for Infectious Disease"/>
            <person name="Wu L."/>
            <person name="Ma J."/>
        </authorList>
    </citation>
    <scope>NUCLEOTIDE SEQUENCE [LARGE SCALE GENOMIC DNA]</scope>
    <source>
        <strain evidence="11">JCM 3366</strain>
    </source>
</reference>
<evidence type="ECO:0000259" key="8">
    <source>
        <dbReference type="Pfam" id="PF02687"/>
    </source>
</evidence>
<feature type="domain" description="MacB-like periplasmic core" evidence="9">
    <location>
        <begin position="20"/>
        <end position="239"/>
    </location>
</feature>
<evidence type="ECO:0000256" key="7">
    <source>
        <dbReference type="SAM" id="Phobius"/>
    </source>
</evidence>
<sequence length="402" mass="42759">MLLESVHLALLSIARNKMRSLLTLLGVIIGVAAVISLLTIGGGARERIRSEMAGLGSRLIFVFAGVPPDPSVPAGVKARALTNMHLINLERSVSEYAIVAGYAETPLRISYGARGLPGRLLGVSRAYFALREWPLRRGRLPTPLELASNASICVVGSKVSEALFGIENPVGARIRLGPSHCRVVGELSDRGASFSGDQDTIVMMPLGLFQTRISGKNEVDQILINAPNEASIPGLKTKVAEEMRPLRRIVPGQNDDFQVEDMAEYMRQASSIIGNVTAILGAIAAISLLVGGIGIMNIMLVSVTERTREIGIRMAIGARQRDILVQFLTEASVLSLLGGLIGIGTGLAIAWAVTAFMNVDFVPSLAAIAAIAAVSMLIGIVFGFFPALRGARLDPIEALRHE</sequence>
<feature type="transmembrane region" description="Helical" evidence="7">
    <location>
        <begin position="365"/>
        <end position="385"/>
    </location>
</feature>
<name>A0ABW0TAL3_9HYPH</name>
<comment type="similarity">
    <text evidence="6">Belongs to the ABC-4 integral membrane protein family.</text>
</comment>
<evidence type="ECO:0000256" key="3">
    <source>
        <dbReference type="ARBA" id="ARBA00022692"/>
    </source>
</evidence>
<evidence type="ECO:0000256" key="5">
    <source>
        <dbReference type="ARBA" id="ARBA00023136"/>
    </source>
</evidence>
<proteinExistence type="inferred from homology"/>
<comment type="caution">
    <text evidence="10">The sequence shown here is derived from an EMBL/GenBank/DDBJ whole genome shotgun (WGS) entry which is preliminary data.</text>
</comment>
<keyword evidence="11" id="KW-1185">Reference proteome</keyword>
<dbReference type="PANTHER" id="PTHR30572:SF4">
    <property type="entry name" value="ABC TRANSPORTER PERMEASE YTRF"/>
    <property type="match status" value="1"/>
</dbReference>